<evidence type="ECO:0000256" key="1">
    <source>
        <dbReference type="SAM" id="MobiDB-lite"/>
    </source>
</evidence>
<evidence type="ECO:0000313" key="2">
    <source>
        <dbReference type="EMBL" id="KAH6598229.1"/>
    </source>
</evidence>
<gene>
    <name evidence="2" type="ORF">BASA50_003843</name>
</gene>
<feature type="region of interest" description="Disordered" evidence="1">
    <location>
        <begin position="145"/>
        <end position="169"/>
    </location>
</feature>
<sequence>MCTATLTDDSTRSALGKFSSRIMRHISPNKKTPNFGLNDDGYIDLKRQYKEANQDTHKKCAEYITAMVNNPNIMTLISLEEIDFLGSPTHEKPRDDTEHLVEVDEEESILVPDVAEQVKNLKEIGRLCGEAKTLEARVKSMLRDYEKRNKYEKSPSHEKYQSKETTKKN</sequence>
<protein>
    <submittedName>
        <fullName evidence="2">Uncharacterized protein</fullName>
    </submittedName>
</protein>
<evidence type="ECO:0000313" key="3">
    <source>
        <dbReference type="Proteomes" id="UP001648503"/>
    </source>
</evidence>
<dbReference type="EMBL" id="JAFCIX010000114">
    <property type="protein sequence ID" value="KAH6598229.1"/>
    <property type="molecule type" value="Genomic_DNA"/>
</dbReference>
<accession>A0ABQ8FH65</accession>
<name>A0ABQ8FH65_9FUNG</name>
<dbReference type="Proteomes" id="UP001648503">
    <property type="component" value="Unassembled WGS sequence"/>
</dbReference>
<organism evidence="2 3">
    <name type="scientific">Batrachochytrium salamandrivorans</name>
    <dbReference type="NCBI Taxonomy" id="1357716"/>
    <lineage>
        <taxon>Eukaryota</taxon>
        <taxon>Fungi</taxon>
        <taxon>Fungi incertae sedis</taxon>
        <taxon>Chytridiomycota</taxon>
        <taxon>Chytridiomycota incertae sedis</taxon>
        <taxon>Chytridiomycetes</taxon>
        <taxon>Rhizophydiales</taxon>
        <taxon>Rhizophydiales incertae sedis</taxon>
        <taxon>Batrachochytrium</taxon>
    </lineage>
</organism>
<comment type="caution">
    <text evidence="2">The sequence shown here is derived from an EMBL/GenBank/DDBJ whole genome shotgun (WGS) entry which is preliminary data.</text>
</comment>
<proteinExistence type="predicted"/>
<reference evidence="2 3" key="1">
    <citation type="submission" date="2021-02" db="EMBL/GenBank/DDBJ databases">
        <title>Variation within the Batrachochytrium salamandrivorans European outbreak.</title>
        <authorList>
            <person name="Kelly M."/>
            <person name="Pasmans F."/>
            <person name="Shea T.P."/>
            <person name="Munoz J.F."/>
            <person name="Carranza S."/>
            <person name="Cuomo C.A."/>
            <person name="Martel A."/>
        </authorList>
    </citation>
    <scope>NUCLEOTIDE SEQUENCE [LARGE SCALE GENOMIC DNA]</scope>
    <source>
        <strain evidence="2 3">AMFP18/2</strain>
    </source>
</reference>
<keyword evidence="3" id="KW-1185">Reference proteome</keyword>